<gene>
    <name evidence="2" type="ORF">GCM10012284_54450</name>
</gene>
<evidence type="ECO:0000313" key="2">
    <source>
        <dbReference type="EMBL" id="GGL12906.1"/>
    </source>
</evidence>
<sequence>MAGDATLYAPDASTSAVFWLGYDAPDSIPQAGSSTYAEDAADDLDRFQTGLRATHDGDTPSRNTVLGHSYGSTVIGHAAQNPAINADALVFVASPGQPRQRSRHPLRILG</sequence>
<name>A0A8J3C5Y7_9ACTN</name>
<dbReference type="InterPro" id="IPR029058">
    <property type="entry name" value="AB_hydrolase_fold"/>
</dbReference>
<dbReference type="Gene3D" id="3.40.50.1820">
    <property type="entry name" value="alpha/beta hydrolase"/>
    <property type="match status" value="1"/>
</dbReference>
<comment type="caution">
    <text evidence="2">The sequence shown here is derived from an EMBL/GenBank/DDBJ whole genome shotgun (WGS) entry which is preliminary data.</text>
</comment>
<protein>
    <recommendedName>
        <fullName evidence="1">DUF1023 domain-containing protein</fullName>
    </recommendedName>
</protein>
<evidence type="ECO:0000313" key="3">
    <source>
        <dbReference type="Proteomes" id="UP000656042"/>
    </source>
</evidence>
<dbReference type="EMBL" id="BMMX01000039">
    <property type="protein sequence ID" value="GGL12906.1"/>
    <property type="molecule type" value="Genomic_DNA"/>
</dbReference>
<dbReference type="SUPFAM" id="SSF53474">
    <property type="entry name" value="alpha/beta-Hydrolases"/>
    <property type="match status" value="1"/>
</dbReference>
<dbReference type="InterPro" id="IPR010427">
    <property type="entry name" value="DUF1023"/>
</dbReference>
<dbReference type="Pfam" id="PF06259">
    <property type="entry name" value="Abhydrolase_8"/>
    <property type="match status" value="1"/>
</dbReference>
<organism evidence="2 3">
    <name type="scientific">Mangrovihabitans endophyticus</name>
    <dbReference type="NCBI Taxonomy" id="1751298"/>
    <lineage>
        <taxon>Bacteria</taxon>
        <taxon>Bacillati</taxon>
        <taxon>Actinomycetota</taxon>
        <taxon>Actinomycetes</taxon>
        <taxon>Micromonosporales</taxon>
        <taxon>Micromonosporaceae</taxon>
        <taxon>Mangrovihabitans</taxon>
    </lineage>
</organism>
<reference evidence="2" key="1">
    <citation type="journal article" date="2014" name="Int. J. Syst. Evol. Microbiol.">
        <title>Complete genome sequence of Corynebacterium casei LMG S-19264T (=DSM 44701T), isolated from a smear-ripened cheese.</title>
        <authorList>
            <consortium name="US DOE Joint Genome Institute (JGI-PGF)"/>
            <person name="Walter F."/>
            <person name="Albersmeier A."/>
            <person name="Kalinowski J."/>
            <person name="Ruckert C."/>
        </authorList>
    </citation>
    <scope>NUCLEOTIDE SEQUENCE</scope>
    <source>
        <strain evidence="2">CGMCC 4.7299</strain>
    </source>
</reference>
<proteinExistence type="predicted"/>
<keyword evidence="3" id="KW-1185">Reference proteome</keyword>
<accession>A0A8J3C5Y7</accession>
<feature type="domain" description="DUF1023" evidence="1">
    <location>
        <begin position="11"/>
        <end position="97"/>
    </location>
</feature>
<evidence type="ECO:0000259" key="1">
    <source>
        <dbReference type="Pfam" id="PF06259"/>
    </source>
</evidence>
<dbReference type="AlphaFoldDB" id="A0A8J3C5Y7"/>
<dbReference type="Proteomes" id="UP000656042">
    <property type="component" value="Unassembled WGS sequence"/>
</dbReference>
<reference evidence="2" key="2">
    <citation type="submission" date="2020-09" db="EMBL/GenBank/DDBJ databases">
        <authorList>
            <person name="Sun Q."/>
            <person name="Zhou Y."/>
        </authorList>
    </citation>
    <scope>NUCLEOTIDE SEQUENCE</scope>
    <source>
        <strain evidence="2">CGMCC 4.7299</strain>
    </source>
</reference>